<dbReference type="AlphaFoldDB" id="A0A248TEF1"/>
<proteinExistence type="predicted"/>
<dbReference type="OrthoDB" id="2971941at2"/>
<keyword evidence="1" id="KW-0812">Transmembrane</keyword>
<organism evidence="2 3">
    <name type="scientific">Cytobacillus kochii</name>
    <dbReference type="NCBI Taxonomy" id="859143"/>
    <lineage>
        <taxon>Bacteria</taxon>
        <taxon>Bacillati</taxon>
        <taxon>Bacillota</taxon>
        <taxon>Bacilli</taxon>
        <taxon>Bacillales</taxon>
        <taxon>Bacillaceae</taxon>
        <taxon>Cytobacillus</taxon>
    </lineage>
</organism>
<feature type="transmembrane region" description="Helical" evidence="1">
    <location>
        <begin position="12"/>
        <end position="38"/>
    </location>
</feature>
<keyword evidence="1" id="KW-1133">Transmembrane helix</keyword>
<evidence type="ECO:0000313" key="3">
    <source>
        <dbReference type="Proteomes" id="UP000215137"/>
    </source>
</evidence>
<evidence type="ECO:0000313" key="2">
    <source>
        <dbReference type="EMBL" id="ASV66539.1"/>
    </source>
</evidence>
<dbReference type="EMBL" id="CP022983">
    <property type="protein sequence ID" value="ASV66539.1"/>
    <property type="molecule type" value="Genomic_DNA"/>
</dbReference>
<dbReference type="KEGG" id="bko:CKF48_03890"/>
<keyword evidence="3" id="KW-1185">Reference proteome</keyword>
<keyword evidence="2" id="KW-0966">Cell projection</keyword>
<dbReference type="RefSeq" id="WP_095370114.1">
    <property type="nucleotide sequence ID" value="NZ_CP022983.1"/>
</dbReference>
<accession>A0A248TEF1</accession>
<gene>
    <name evidence="2" type="ORF">CKF48_03890</name>
</gene>
<reference evidence="2 3" key="1">
    <citation type="submission" date="2017-08" db="EMBL/GenBank/DDBJ databases">
        <title>Complete Genome Sequence of Bacillus kochii Oregon-R-modENCODE STRAIN BDGP4, isolated from Drosophila melanogaster gut.</title>
        <authorList>
            <person name="Wan K.H."/>
            <person name="Yu C."/>
            <person name="Park S."/>
            <person name="Hammonds A.S."/>
            <person name="Booth B.W."/>
            <person name="Celniker S.E."/>
        </authorList>
    </citation>
    <scope>NUCLEOTIDE SEQUENCE [LARGE SCALE GENOMIC DNA]</scope>
    <source>
        <strain evidence="2 3">BDGP4</strain>
    </source>
</reference>
<keyword evidence="2" id="KW-0969">Cilium</keyword>
<feature type="transmembrane region" description="Helical" evidence="1">
    <location>
        <begin position="50"/>
        <end position="83"/>
    </location>
</feature>
<sequence length="112" mass="12562">MKKFLLIIAGGIAAIVVLANLGSLIALAITAALLYLVFKQFIKTDGWEKVAWGTVGVVLLLFSISNIPAILAVLALYVIYLIYKNWNKEKPKKRQSDDPFVNFEKQWSDLHK</sequence>
<keyword evidence="1" id="KW-0472">Membrane</keyword>
<keyword evidence="2" id="KW-0282">Flagellum</keyword>
<protein>
    <submittedName>
        <fullName evidence="2">Flagellar basal body rod protein</fullName>
    </submittedName>
</protein>
<evidence type="ECO:0000256" key="1">
    <source>
        <dbReference type="SAM" id="Phobius"/>
    </source>
</evidence>
<dbReference type="Proteomes" id="UP000215137">
    <property type="component" value="Chromosome"/>
</dbReference>
<name>A0A248TEF1_9BACI</name>